<dbReference type="GO" id="GO:0051537">
    <property type="term" value="F:2 iron, 2 sulfur cluster binding"/>
    <property type="evidence" value="ECO:0007669"/>
    <property type="project" value="UniProtKB-KW"/>
</dbReference>
<dbReference type="GO" id="GO:0046872">
    <property type="term" value="F:metal ion binding"/>
    <property type="evidence" value="ECO:0007669"/>
    <property type="project" value="UniProtKB-KW"/>
</dbReference>
<dbReference type="GO" id="GO:0004497">
    <property type="term" value="F:monooxygenase activity"/>
    <property type="evidence" value="ECO:0007669"/>
    <property type="project" value="UniProtKB-ARBA"/>
</dbReference>
<proteinExistence type="predicted"/>
<feature type="domain" description="Rieske" evidence="11">
    <location>
        <begin position="46"/>
        <end position="143"/>
    </location>
</feature>
<evidence type="ECO:0000256" key="10">
    <source>
        <dbReference type="SAM" id="SignalP"/>
    </source>
</evidence>
<dbReference type="EMBL" id="QFKX01000002">
    <property type="protein sequence ID" value="PWH07035.1"/>
    <property type="molecule type" value="Genomic_DNA"/>
</dbReference>
<evidence type="ECO:0000256" key="6">
    <source>
        <dbReference type="ARBA" id="ARBA00023014"/>
    </source>
</evidence>
<dbReference type="SUPFAM" id="SSF50022">
    <property type="entry name" value="ISP domain"/>
    <property type="match status" value="1"/>
</dbReference>
<evidence type="ECO:0000256" key="1">
    <source>
        <dbReference type="ARBA" id="ARBA00002494"/>
    </source>
</evidence>
<keyword evidence="13" id="KW-1185">Reference proteome</keyword>
<dbReference type="InterPro" id="IPR006311">
    <property type="entry name" value="TAT_signal"/>
</dbReference>
<protein>
    <recommendedName>
        <fullName evidence="2">Cytochrome bc1 complex Rieske iron-sulfur subunit</fullName>
    </recommendedName>
    <alternativeName>
        <fullName evidence="8">Cytochrome bc1 reductase complex subunit QcrA</fullName>
    </alternativeName>
</protein>
<name>A0A2U2RML6_9MICO</name>
<dbReference type="RefSeq" id="WP_109275631.1">
    <property type="nucleotide sequence ID" value="NZ_QFKX01000002.1"/>
</dbReference>
<reference evidence="12 13" key="1">
    <citation type="submission" date="2018-05" db="EMBL/GenBank/DDBJ databases">
        <title>Brachybacterium sp. M1HQ-2T, whole genome shotgun sequence.</title>
        <authorList>
            <person name="Tuo L."/>
        </authorList>
    </citation>
    <scope>NUCLEOTIDE SEQUENCE [LARGE SCALE GENOMIC DNA]</scope>
    <source>
        <strain evidence="12 13">M1HQ-2</strain>
    </source>
</reference>
<comment type="cofactor">
    <cofactor evidence="9">
        <name>[2Fe-2S] cluster</name>
        <dbReference type="ChEBI" id="CHEBI:190135"/>
    </cofactor>
</comment>
<keyword evidence="3" id="KW-0001">2Fe-2S</keyword>
<gene>
    <name evidence="12" type="ORF">DEO23_06965</name>
</gene>
<evidence type="ECO:0000256" key="5">
    <source>
        <dbReference type="ARBA" id="ARBA00023004"/>
    </source>
</evidence>
<evidence type="ECO:0000313" key="13">
    <source>
        <dbReference type="Proteomes" id="UP000245590"/>
    </source>
</evidence>
<dbReference type="GO" id="GO:0016020">
    <property type="term" value="C:membrane"/>
    <property type="evidence" value="ECO:0007669"/>
    <property type="project" value="InterPro"/>
</dbReference>
<keyword evidence="4" id="KW-0479">Metal-binding</keyword>
<evidence type="ECO:0000259" key="11">
    <source>
        <dbReference type="PROSITE" id="PS51296"/>
    </source>
</evidence>
<dbReference type="InterPro" id="IPR036922">
    <property type="entry name" value="Rieske_2Fe-2S_sf"/>
</dbReference>
<dbReference type="GO" id="GO:0016705">
    <property type="term" value="F:oxidoreductase activity, acting on paired donors, with incorporation or reduction of molecular oxygen"/>
    <property type="evidence" value="ECO:0007669"/>
    <property type="project" value="UniProtKB-ARBA"/>
</dbReference>
<dbReference type="InterPro" id="IPR014349">
    <property type="entry name" value="Rieske_Fe-S_prot"/>
</dbReference>
<dbReference type="OrthoDB" id="25106at2"/>
<dbReference type="PROSITE" id="PS51318">
    <property type="entry name" value="TAT"/>
    <property type="match status" value="1"/>
</dbReference>
<evidence type="ECO:0000256" key="2">
    <source>
        <dbReference type="ARBA" id="ARBA00015816"/>
    </source>
</evidence>
<comment type="caution">
    <text evidence="12">The sequence shown here is derived from an EMBL/GenBank/DDBJ whole genome shotgun (WGS) entry which is preliminary data.</text>
</comment>
<evidence type="ECO:0000256" key="3">
    <source>
        <dbReference type="ARBA" id="ARBA00022714"/>
    </source>
</evidence>
<dbReference type="PROSITE" id="PS51257">
    <property type="entry name" value="PROKAR_LIPOPROTEIN"/>
    <property type="match status" value="1"/>
</dbReference>
<dbReference type="Proteomes" id="UP000245590">
    <property type="component" value="Unassembled WGS sequence"/>
</dbReference>
<organism evidence="12 13">
    <name type="scientific">Brachybacterium endophyticum</name>
    <dbReference type="NCBI Taxonomy" id="2182385"/>
    <lineage>
        <taxon>Bacteria</taxon>
        <taxon>Bacillati</taxon>
        <taxon>Actinomycetota</taxon>
        <taxon>Actinomycetes</taxon>
        <taxon>Micrococcales</taxon>
        <taxon>Dermabacteraceae</taxon>
        <taxon>Brachybacterium</taxon>
    </lineage>
</organism>
<dbReference type="AlphaFoldDB" id="A0A2U2RML6"/>
<dbReference type="CDD" id="cd03467">
    <property type="entry name" value="Rieske"/>
    <property type="match status" value="1"/>
</dbReference>
<dbReference type="PANTHER" id="PTHR10134">
    <property type="entry name" value="CYTOCHROME B-C1 COMPLEX SUBUNIT RIESKE, MITOCHONDRIAL"/>
    <property type="match status" value="1"/>
</dbReference>
<feature type="signal peptide" evidence="10">
    <location>
        <begin position="1"/>
        <end position="27"/>
    </location>
</feature>
<keyword evidence="6" id="KW-0411">Iron-sulfur</keyword>
<dbReference type="Pfam" id="PF00355">
    <property type="entry name" value="Rieske"/>
    <property type="match status" value="1"/>
</dbReference>
<dbReference type="InterPro" id="IPR005805">
    <property type="entry name" value="Rieske_Fe-S_prot_C"/>
</dbReference>
<dbReference type="PRINTS" id="PR00162">
    <property type="entry name" value="RIESKE"/>
</dbReference>
<evidence type="ECO:0000256" key="4">
    <source>
        <dbReference type="ARBA" id="ARBA00022723"/>
    </source>
</evidence>
<keyword evidence="7" id="KW-1015">Disulfide bond</keyword>
<sequence>MDRRPCLSRRRALGALALGSGSTLALGACGPDDEGFGNADPVQASDDAVALSEIPENATTLVNFGGEQPYVAIVRGSGKDISAMSGYCTHQGCALAVGHDGAELDCPCHGSRFDSTSGDVVRGPAEDPLGKVEVTLDGDQLRRVR</sequence>
<keyword evidence="10" id="KW-0732">Signal</keyword>
<keyword evidence="5" id="KW-0408">Iron</keyword>
<feature type="chain" id="PRO_5015675389" description="Cytochrome bc1 complex Rieske iron-sulfur subunit" evidence="10">
    <location>
        <begin position="28"/>
        <end position="145"/>
    </location>
</feature>
<dbReference type="InterPro" id="IPR017941">
    <property type="entry name" value="Rieske_2Fe-2S"/>
</dbReference>
<evidence type="ECO:0000256" key="8">
    <source>
        <dbReference type="ARBA" id="ARBA00029586"/>
    </source>
</evidence>
<evidence type="ECO:0000313" key="12">
    <source>
        <dbReference type="EMBL" id="PWH07035.1"/>
    </source>
</evidence>
<dbReference type="PROSITE" id="PS51296">
    <property type="entry name" value="RIESKE"/>
    <property type="match status" value="1"/>
</dbReference>
<evidence type="ECO:0000256" key="9">
    <source>
        <dbReference type="ARBA" id="ARBA00034078"/>
    </source>
</evidence>
<accession>A0A2U2RML6</accession>
<dbReference type="Gene3D" id="2.102.10.10">
    <property type="entry name" value="Rieske [2Fe-2S] iron-sulphur domain"/>
    <property type="match status" value="1"/>
</dbReference>
<comment type="function">
    <text evidence="1">Iron-sulfur subunit of the cytochrome bc1 complex, an essential component of the respiratory electron transport chain required for ATP synthesis. The bc1 complex catalyzes the oxidation of menaquinol and the reduction of cytochrome c in the respiratory chain. The bc1 complex operates through a Q-cycle mechanism that couples electron transfer to generation of the proton gradient that drives ATP synthesis.</text>
</comment>
<evidence type="ECO:0000256" key="7">
    <source>
        <dbReference type="ARBA" id="ARBA00023157"/>
    </source>
</evidence>